<evidence type="ECO:0000313" key="2">
    <source>
        <dbReference type="Proteomes" id="UP000243686"/>
    </source>
</evidence>
<evidence type="ECO:0000313" key="1">
    <source>
        <dbReference type="EMBL" id="OON17157.1"/>
    </source>
</evidence>
<name>A0A1S8WRT0_OPIVI</name>
<sequence length="137" mass="15906">MVSILRRDERVACGKLRFEKSAENNLLVRVFVDAIKLVAQTFLQKPQLGLMVQFKQLPKRLIGYFRHLLKTHKQWLQPQCSGTTKLLELFEMGGPISYEEEAPSSSEMNILRSHQAIMKDMVLKVSFLELQFELLLQ</sequence>
<gene>
    <name evidence="1" type="ORF">X801_07010</name>
</gene>
<keyword evidence="2" id="KW-1185">Reference proteome</keyword>
<dbReference type="Proteomes" id="UP000243686">
    <property type="component" value="Unassembled WGS sequence"/>
</dbReference>
<accession>A0A1S8WRT0</accession>
<organism evidence="1 2">
    <name type="scientific">Opisthorchis viverrini</name>
    <name type="common">Southeast Asian liver fluke</name>
    <dbReference type="NCBI Taxonomy" id="6198"/>
    <lineage>
        <taxon>Eukaryota</taxon>
        <taxon>Metazoa</taxon>
        <taxon>Spiralia</taxon>
        <taxon>Lophotrochozoa</taxon>
        <taxon>Platyhelminthes</taxon>
        <taxon>Trematoda</taxon>
        <taxon>Digenea</taxon>
        <taxon>Opisthorchiida</taxon>
        <taxon>Opisthorchiata</taxon>
        <taxon>Opisthorchiidae</taxon>
        <taxon>Opisthorchis</taxon>
    </lineage>
</organism>
<dbReference type="AlphaFoldDB" id="A0A1S8WRT0"/>
<dbReference type="EMBL" id="KV895807">
    <property type="protein sequence ID" value="OON17157.1"/>
    <property type="molecule type" value="Genomic_DNA"/>
</dbReference>
<protein>
    <submittedName>
        <fullName evidence="1">Uncharacterized protein</fullName>
    </submittedName>
</protein>
<reference evidence="1 2" key="1">
    <citation type="submission" date="2015-03" db="EMBL/GenBank/DDBJ databases">
        <title>Draft genome of the nematode, Opisthorchis viverrini.</title>
        <authorList>
            <person name="Mitreva M."/>
        </authorList>
    </citation>
    <scope>NUCLEOTIDE SEQUENCE [LARGE SCALE GENOMIC DNA]</scope>
    <source>
        <strain evidence="1">Khon Kaen</strain>
    </source>
</reference>
<proteinExistence type="predicted"/>